<sequence length="515" mass="57482">MECAHRPSTLFYCAASAGRLCALQAHSEAESTTALQHGADELRSLSHSPSTALRLSLRLPPPGERNFLAARAYLPSARYWCDLRRAAPRLRLLQSVLRARVHHTLCCDGEYERSELRELFASPKGGVAKMLIYASESAVRLALSGKRQLADEATPFLFAHHSPGCASSSFTCYFLPSLCNESAPAPRRRRRPELAMDRELSWPSALRRTAHIAIALERRVNSLQPGSEAQVRGLLLRCVRMDPAGRVFRGAARHTAARAPWRQAIGMHVRRGDACETFARREVGKVTDLDAERRCYPLDEYLHAAADLRRLYGMSLVLLITDSPTVITQLRHHPAARGFTWQWLEFDRWRVAGGEAANLHKPPSQRVFIEDRAARGEAENAVRVASALADLRFVSEADVVVGTSRSFVTQAAQLLILARGGVLPPVISLEGDPLHSLLHVRGRFWRSEDRGWIPCAYARPYMDDACFSCLNLTVGGANASCMDRTFLSRALQTQDNKCVDRWRRSCDELPRTVVE</sequence>
<organism evidence="1 2">
    <name type="scientific">Prymnesium parvum</name>
    <name type="common">Toxic golden alga</name>
    <dbReference type="NCBI Taxonomy" id="97485"/>
    <lineage>
        <taxon>Eukaryota</taxon>
        <taxon>Haptista</taxon>
        <taxon>Haptophyta</taxon>
        <taxon>Prymnesiophyceae</taxon>
        <taxon>Prymnesiales</taxon>
        <taxon>Prymnesiaceae</taxon>
        <taxon>Prymnesium</taxon>
    </lineage>
</organism>
<proteinExistence type="predicted"/>
<protein>
    <submittedName>
        <fullName evidence="1">Uncharacterized protein</fullName>
    </submittedName>
</protein>
<dbReference type="AlphaFoldDB" id="A0AB34IZR0"/>
<keyword evidence="2" id="KW-1185">Reference proteome</keyword>
<evidence type="ECO:0000313" key="2">
    <source>
        <dbReference type="Proteomes" id="UP001515480"/>
    </source>
</evidence>
<dbReference type="EMBL" id="JBGBPQ010000015">
    <property type="protein sequence ID" value="KAL1510594.1"/>
    <property type="molecule type" value="Genomic_DNA"/>
</dbReference>
<name>A0AB34IZR0_PRYPA</name>
<gene>
    <name evidence="1" type="ORF">AB1Y20_006895</name>
</gene>
<comment type="caution">
    <text evidence="1">The sequence shown here is derived from an EMBL/GenBank/DDBJ whole genome shotgun (WGS) entry which is preliminary data.</text>
</comment>
<dbReference type="Gene3D" id="3.40.50.11350">
    <property type="match status" value="1"/>
</dbReference>
<reference evidence="1 2" key="1">
    <citation type="journal article" date="2024" name="Science">
        <title>Giant polyketide synthase enzymes in the biosynthesis of giant marine polyether toxins.</title>
        <authorList>
            <person name="Fallon T.R."/>
            <person name="Shende V.V."/>
            <person name="Wierzbicki I.H."/>
            <person name="Pendleton A.L."/>
            <person name="Watervoot N.F."/>
            <person name="Auber R.P."/>
            <person name="Gonzalez D.J."/>
            <person name="Wisecaver J.H."/>
            <person name="Moore B.S."/>
        </authorList>
    </citation>
    <scope>NUCLEOTIDE SEQUENCE [LARGE SCALE GENOMIC DNA]</scope>
    <source>
        <strain evidence="1 2">12B1</strain>
    </source>
</reference>
<evidence type="ECO:0000313" key="1">
    <source>
        <dbReference type="EMBL" id="KAL1510594.1"/>
    </source>
</evidence>
<accession>A0AB34IZR0</accession>
<dbReference type="Proteomes" id="UP001515480">
    <property type="component" value="Unassembled WGS sequence"/>
</dbReference>